<accession>T1AAY7</accession>
<comment type="similarity">
    <text evidence="1">Belongs to the class-I fumarase family.</text>
</comment>
<evidence type="ECO:0000259" key="9">
    <source>
        <dbReference type="Pfam" id="PF05681"/>
    </source>
</evidence>
<keyword evidence="8" id="KW-0472">Membrane</keyword>
<evidence type="ECO:0000313" key="10">
    <source>
        <dbReference type="EMBL" id="EQD57886.1"/>
    </source>
</evidence>
<organism evidence="10">
    <name type="scientific">mine drainage metagenome</name>
    <dbReference type="NCBI Taxonomy" id="410659"/>
    <lineage>
        <taxon>unclassified sequences</taxon>
        <taxon>metagenomes</taxon>
        <taxon>ecological metagenomes</taxon>
    </lineage>
</organism>
<feature type="domain" description="Fe-S hydro-lyase tartrate dehydratase alpha-type catalytic" evidence="9">
    <location>
        <begin position="1"/>
        <end position="83"/>
    </location>
</feature>
<keyword evidence="8" id="KW-0812">Transmembrane</keyword>
<dbReference type="GO" id="GO:0046872">
    <property type="term" value="F:metal ion binding"/>
    <property type="evidence" value="ECO:0007669"/>
    <property type="project" value="UniProtKB-KW"/>
</dbReference>
<dbReference type="GO" id="GO:0016829">
    <property type="term" value="F:lyase activity"/>
    <property type="evidence" value="ECO:0007669"/>
    <property type="project" value="UniProtKB-KW"/>
</dbReference>
<keyword evidence="3" id="KW-0479">Metal-binding</keyword>
<dbReference type="EMBL" id="AUZY01005627">
    <property type="protein sequence ID" value="EQD57886.1"/>
    <property type="molecule type" value="Genomic_DNA"/>
</dbReference>
<protein>
    <submittedName>
        <fullName evidence="10">Fumarate hydratase, class I</fullName>
    </submittedName>
</protein>
<proteinExistence type="inferred from homology"/>
<keyword evidence="5" id="KW-0411">Iron-sulfur</keyword>
<evidence type="ECO:0000256" key="2">
    <source>
        <dbReference type="ARBA" id="ARBA00022485"/>
    </source>
</evidence>
<sequence>VRQAYLNPDNPLRASIVSDPAGKRQNTRDNTPAVIQVSLVPGEKVEVILAAKGGGSENKAKLVMLNPSDSLVDWVLTTVPIWALAGALPGCWGSALEERQRRPCSWPRNL</sequence>
<dbReference type="AlphaFoldDB" id="T1AAY7"/>
<keyword evidence="6" id="KW-0456">Lyase</keyword>
<reference evidence="10" key="2">
    <citation type="journal article" date="2014" name="ISME J.">
        <title>Microbial stratification in low pH oxic and suboxic macroscopic growths along an acid mine drainage.</title>
        <authorList>
            <person name="Mendez-Garcia C."/>
            <person name="Mesa V."/>
            <person name="Sprenger R.R."/>
            <person name="Richter M."/>
            <person name="Diez M.S."/>
            <person name="Solano J."/>
            <person name="Bargiela R."/>
            <person name="Golyshina O.V."/>
            <person name="Manteca A."/>
            <person name="Ramos J.L."/>
            <person name="Gallego J.R."/>
            <person name="Llorente I."/>
            <person name="Martins Dos Santos V.A."/>
            <person name="Jensen O.N."/>
            <person name="Pelaez A.I."/>
            <person name="Sanchez J."/>
            <person name="Ferrer M."/>
        </authorList>
    </citation>
    <scope>NUCLEOTIDE SEQUENCE</scope>
</reference>
<keyword evidence="8" id="KW-1133">Transmembrane helix</keyword>
<dbReference type="InterPro" id="IPR004646">
    <property type="entry name" value="Fe-S_hydro-lyase_TtdA-typ_cat"/>
</dbReference>
<evidence type="ECO:0000256" key="4">
    <source>
        <dbReference type="ARBA" id="ARBA00023004"/>
    </source>
</evidence>
<reference evidence="10" key="1">
    <citation type="submission" date="2013-08" db="EMBL/GenBank/DDBJ databases">
        <authorList>
            <person name="Mendez C."/>
            <person name="Richter M."/>
            <person name="Ferrer M."/>
            <person name="Sanchez J."/>
        </authorList>
    </citation>
    <scope>NUCLEOTIDE SEQUENCE</scope>
</reference>
<evidence type="ECO:0000256" key="5">
    <source>
        <dbReference type="ARBA" id="ARBA00023014"/>
    </source>
</evidence>
<feature type="transmembrane region" description="Helical" evidence="8">
    <location>
        <begin position="71"/>
        <end position="92"/>
    </location>
</feature>
<gene>
    <name evidence="10" type="ORF">B1B_08606</name>
</gene>
<evidence type="ECO:0000256" key="8">
    <source>
        <dbReference type="SAM" id="Phobius"/>
    </source>
</evidence>
<name>T1AAY7_9ZZZZ</name>
<keyword evidence="4" id="KW-0408">Iron</keyword>
<feature type="region of interest" description="Disordered" evidence="7">
    <location>
        <begin position="1"/>
        <end position="29"/>
    </location>
</feature>
<evidence type="ECO:0000256" key="3">
    <source>
        <dbReference type="ARBA" id="ARBA00022723"/>
    </source>
</evidence>
<comment type="caution">
    <text evidence="10">The sequence shown here is derived from an EMBL/GenBank/DDBJ whole genome shotgun (WGS) entry which is preliminary data.</text>
</comment>
<dbReference type="PANTHER" id="PTHR43351">
    <property type="entry name" value="L(+)-TARTRATE DEHYDRATASE SUBUNIT BETA"/>
    <property type="match status" value="1"/>
</dbReference>
<dbReference type="Pfam" id="PF05681">
    <property type="entry name" value="Fumerase"/>
    <property type="match status" value="1"/>
</dbReference>
<evidence type="ECO:0000256" key="6">
    <source>
        <dbReference type="ARBA" id="ARBA00023239"/>
    </source>
</evidence>
<evidence type="ECO:0000256" key="7">
    <source>
        <dbReference type="SAM" id="MobiDB-lite"/>
    </source>
</evidence>
<dbReference type="PANTHER" id="PTHR43351:SF2">
    <property type="entry name" value="L(+)-TARTRATE DEHYDRATASE SUBUNIT BETA-RELATED"/>
    <property type="match status" value="1"/>
</dbReference>
<dbReference type="GO" id="GO:0051539">
    <property type="term" value="F:4 iron, 4 sulfur cluster binding"/>
    <property type="evidence" value="ECO:0007669"/>
    <property type="project" value="UniProtKB-KW"/>
</dbReference>
<keyword evidence="2" id="KW-0004">4Fe-4S</keyword>
<evidence type="ECO:0000256" key="1">
    <source>
        <dbReference type="ARBA" id="ARBA00008876"/>
    </source>
</evidence>
<feature type="non-terminal residue" evidence="10">
    <location>
        <position position="1"/>
    </location>
</feature>